<dbReference type="Gene3D" id="3.30.559.10">
    <property type="entry name" value="Chloramphenicol acetyltransferase-like domain"/>
    <property type="match status" value="1"/>
</dbReference>
<evidence type="ECO:0000256" key="12">
    <source>
        <dbReference type="ARBA" id="ARBA00033407"/>
    </source>
</evidence>
<dbReference type="RefSeq" id="WP_147144281.1">
    <property type="nucleotide sequence ID" value="NZ_BJXA01000153.1"/>
</dbReference>
<evidence type="ECO:0000256" key="8">
    <source>
        <dbReference type="ARBA" id="ARBA00022679"/>
    </source>
</evidence>
<sequence length="414" mass="44995">MKYRMGTIDQCFVPSKKTVVYTATCVGEVDATLLRRAFELMCRRYPMLAGTIENADDECFPHIREHGFDSADVQVIHGRVADWLAHGASALDPALGLAKLEVVREGEITAVALHVSHVINDAHMGFALLDYFWRTVAVLGADTAVPKPAPLFPRRLEDLLAERGVAVPEPVLPDLNGLHSFAPTETLDESGLRLGERITLSCHHTDTLLRRARAQGTTVHALLSAAIIRAERVMIAELSGTPTESELPMIIGHAVDLRPHLQPPAQPSDATNGLGYAPTIISCGPDSDLLTLGKEAKAQIVHGIESGAALTTMFAAARIVESNGPRDSVVNTVTNWGVVPSLDSPHGMRIVDFRGFVTGASTPEISYIVYTFLGRLNVEFAFSERYHRPDRIIQLRQVVAANLNLLIPDSADEL</sequence>
<evidence type="ECO:0000313" key="15">
    <source>
        <dbReference type="Proteomes" id="UP000321424"/>
    </source>
</evidence>
<keyword evidence="9 14" id="KW-0012">Acyltransferase</keyword>
<evidence type="ECO:0000256" key="2">
    <source>
        <dbReference type="ARBA" id="ARBA00000625"/>
    </source>
</evidence>
<dbReference type="InterPro" id="IPR023213">
    <property type="entry name" value="CAT-like_dom_sf"/>
</dbReference>
<evidence type="ECO:0000256" key="1">
    <source>
        <dbReference type="ARBA" id="ARBA00000026"/>
    </source>
</evidence>
<comment type="catalytic activity">
    <reaction evidence="1">
        <text>2 a mycocerosyl-[mycocerosic acid synthase] + a phthiocerol = a dimycocerosyl phthiocerol + 2 holo-[mycocerosic acid synthase].</text>
        <dbReference type="EC" id="2.3.1.282"/>
    </reaction>
</comment>
<dbReference type="AlphaFoldDB" id="A0A511MVT1"/>
<protein>
    <recommendedName>
        <fullName evidence="6">Phthiocerol/phthiodiolone dimycocerosyl transferase</fullName>
        <ecNumber evidence="5">2.3.1.282</ecNumber>
    </recommendedName>
    <alternativeName>
        <fullName evidence="12">Acyltransferase PapA5</fullName>
    </alternativeName>
    <alternativeName>
        <fullName evidence="10">Phthiocerol/phthiodiolone O-acyltransferase</fullName>
    </alternativeName>
    <alternativeName>
        <fullName evidence="11">Polyketide synthase-associated protein A5</fullName>
    </alternativeName>
</protein>
<comment type="similarity">
    <text evidence="4">Belongs to the acyltransferase PapA5 family.</text>
</comment>
<name>A0A511MVT1_9NOCA</name>
<dbReference type="GO" id="GO:0016746">
    <property type="term" value="F:acyltransferase activity"/>
    <property type="evidence" value="ECO:0007669"/>
    <property type="project" value="UniProtKB-KW"/>
</dbReference>
<organism evidence="14 15">
    <name type="scientific">Nocardia ninae NBRC 108245</name>
    <dbReference type="NCBI Taxonomy" id="1210091"/>
    <lineage>
        <taxon>Bacteria</taxon>
        <taxon>Bacillati</taxon>
        <taxon>Actinomycetota</taxon>
        <taxon>Actinomycetes</taxon>
        <taxon>Mycobacteriales</taxon>
        <taxon>Nocardiaceae</taxon>
        <taxon>Nocardia</taxon>
    </lineage>
</organism>
<evidence type="ECO:0000256" key="11">
    <source>
        <dbReference type="ARBA" id="ARBA00032317"/>
    </source>
</evidence>
<gene>
    <name evidence="14" type="ORF">NN4_87960</name>
</gene>
<dbReference type="EC" id="2.3.1.282" evidence="5"/>
<dbReference type="EMBL" id="BJXA01000153">
    <property type="protein sequence ID" value="GEM44277.1"/>
    <property type="molecule type" value="Genomic_DNA"/>
</dbReference>
<evidence type="ECO:0000256" key="4">
    <source>
        <dbReference type="ARBA" id="ARBA00006558"/>
    </source>
</evidence>
<evidence type="ECO:0000313" key="14">
    <source>
        <dbReference type="EMBL" id="GEM44277.1"/>
    </source>
</evidence>
<comment type="catalytic activity">
    <reaction evidence="2">
        <text>2 a mycocerosyl-[mycocerosic acid synthase] + a phenolphthiocerol = a dimycocerosyl phenolphthiocerol + 2 holo-[mycocerosic acid synthase].</text>
        <dbReference type="EC" id="2.3.1.282"/>
    </reaction>
</comment>
<evidence type="ECO:0000256" key="6">
    <source>
        <dbReference type="ARBA" id="ARBA00013449"/>
    </source>
</evidence>
<evidence type="ECO:0000256" key="5">
    <source>
        <dbReference type="ARBA" id="ARBA00012866"/>
    </source>
</evidence>
<evidence type="ECO:0000256" key="3">
    <source>
        <dbReference type="ARBA" id="ARBA00001907"/>
    </source>
</evidence>
<dbReference type="SUPFAM" id="SSF52777">
    <property type="entry name" value="CoA-dependent acyltransferases"/>
    <property type="match status" value="1"/>
</dbReference>
<evidence type="ECO:0000259" key="13">
    <source>
        <dbReference type="Pfam" id="PF16911"/>
    </source>
</evidence>
<reference evidence="14 15" key="1">
    <citation type="submission" date="2019-07" db="EMBL/GenBank/DDBJ databases">
        <title>Whole genome shotgun sequence of Nocardia ninae NBRC 108245.</title>
        <authorList>
            <person name="Hosoyama A."/>
            <person name="Uohara A."/>
            <person name="Ohji S."/>
            <person name="Ichikawa N."/>
        </authorList>
    </citation>
    <scope>NUCLEOTIDE SEQUENCE [LARGE SCALE GENOMIC DNA]</scope>
    <source>
        <strain evidence="14 15">NBRC 108245</strain>
    </source>
</reference>
<keyword evidence="7" id="KW-0444">Lipid biosynthesis</keyword>
<evidence type="ECO:0000256" key="9">
    <source>
        <dbReference type="ARBA" id="ARBA00023315"/>
    </source>
</evidence>
<comment type="caution">
    <text evidence="14">The sequence shown here is derived from an EMBL/GenBank/DDBJ whole genome shotgun (WGS) entry which is preliminary data.</text>
</comment>
<dbReference type="OrthoDB" id="3318646at2"/>
<accession>A0A511MVT1</accession>
<evidence type="ECO:0000256" key="7">
    <source>
        <dbReference type="ARBA" id="ARBA00022516"/>
    </source>
</evidence>
<keyword evidence="7" id="KW-0443">Lipid metabolism</keyword>
<keyword evidence="15" id="KW-1185">Reference proteome</keyword>
<keyword evidence="8 14" id="KW-0808">Transferase</keyword>
<evidence type="ECO:0000256" key="10">
    <source>
        <dbReference type="ARBA" id="ARBA00030465"/>
    </source>
</evidence>
<comment type="catalytic activity">
    <reaction evidence="3">
        <text>2 a mycocerosyl-[mycocerosic acid synthase] + a phthiodiolone = a dimycocerosyl phthiodiolone + 2 holo-[mycocerosic acid synthase].</text>
        <dbReference type="EC" id="2.3.1.282"/>
    </reaction>
</comment>
<dbReference type="Pfam" id="PF16911">
    <property type="entry name" value="PapA_C"/>
    <property type="match status" value="1"/>
</dbReference>
<dbReference type="InterPro" id="IPR031641">
    <property type="entry name" value="PapA_C"/>
</dbReference>
<dbReference type="Gene3D" id="3.30.559.30">
    <property type="entry name" value="Nonribosomal peptide synthetase, condensation domain"/>
    <property type="match status" value="1"/>
</dbReference>
<proteinExistence type="inferred from homology"/>
<feature type="domain" description="Phthiocerol/phthiodiolone dimycocerosyl transferase C-terminal" evidence="13">
    <location>
        <begin position="196"/>
        <end position="380"/>
    </location>
</feature>
<dbReference type="Proteomes" id="UP000321424">
    <property type="component" value="Unassembled WGS sequence"/>
</dbReference>